<protein>
    <submittedName>
        <fullName evidence="1">Uncharacterized protein</fullName>
    </submittedName>
</protein>
<dbReference type="OrthoDB" id="245702at2"/>
<proteinExistence type="predicted"/>
<accession>A0A5C5UZ06</accession>
<reference evidence="1 2" key="1">
    <citation type="submission" date="2019-02" db="EMBL/GenBank/DDBJ databases">
        <title>Deep-cultivation of Planctomycetes and their phenomic and genomic characterization uncovers novel biology.</title>
        <authorList>
            <person name="Wiegand S."/>
            <person name="Jogler M."/>
            <person name="Boedeker C."/>
            <person name="Pinto D."/>
            <person name="Vollmers J."/>
            <person name="Rivas-Marin E."/>
            <person name="Kohn T."/>
            <person name="Peeters S.H."/>
            <person name="Heuer A."/>
            <person name="Rast P."/>
            <person name="Oberbeckmann S."/>
            <person name="Bunk B."/>
            <person name="Jeske O."/>
            <person name="Meyerdierks A."/>
            <person name="Storesund J.E."/>
            <person name="Kallscheuer N."/>
            <person name="Luecker S."/>
            <person name="Lage O.M."/>
            <person name="Pohl T."/>
            <person name="Merkel B.J."/>
            <person name="Hornburger P."/>
            <person name="Mueller R.-W."/>
            <person name="Bruemmer F."/>
            <person name="Labrenz M."/>
            <person name="Spormann A.M."/>
            <person name="Op Den Camp H."/>
            <person name="Overmann J."/>
            <person name="Amann R."/>
            <person name="Jetten M.S.M."/>
            <person name="Mascher T."/>
            <person name="Medema M.H."/>
            <person name="Devos D.P."/>
            <person name="Kaster A.-K."/>
            <person name="Ovreas L."/>
            <person name="Rohde M."/>
            <person name="Galperin M.Y."/>
            <person name="Jogler C."/>
        </authorList>
    </citation>
    <scope>NUCLEOTIDE SEQUENCE [LARGE SCALE GENOMIC DNA]</scope>
    <source>
        <strain evidence="1 2">Enr8</strain>
    </source>
</reference>
<name>A0A5C5UZ06_9BACT</name>
<gene>
    <name evidence="1" type="ORF">Enr8_42450</name>
</gene>
<evidence type="ECO:0000313" key="1">
    <source>
        <dbReference type="EMBL" id="TWT30722.1"/>
    </source>
</evidence>
<organism evidence="1 2">
    <name type="scientific">Blastopirellula retiformator</name>
    <dbReference type="NCBI Taxonomy" id="2527970"/>
    <lineage>
        <taxon>Bacteria</taxon>
        <taxon>Pseudomonadati</taxon>
        <taxon>Planctomycetota</taxon>
        <taxon>Planctomycetia</taxon>
        <taxon>Pirellulales</taxon>
        <taxon>Pirellulaceae</taxon>
        <taxon>Blastopirellula</taxon>
    </lineage>
</organism>
<dbReference type="AlphaFoldDB" id="A0A5C5UZ06"/>
<dbReference type="RefSeq" id="WP_146435402.1">
    <property type="nucleotide sequence ID" value="NZ_SJPF01000005.1"/>
</dbReference>
<comment type="caution">
    <text evidence="1">The sequence shown here is derived from an EMBL/GenBank/DDBJ whole genome shotgun (WGS) entry which is preliminary data.</text>
</comment>
<sequence length="954" mass="98470">MALFVWRGDAQGRAQVSKIVAEFVEAGDIVTLTINRKDIAFTALSDSLAPIYEGLIAAIEEADLPELADITAEVVTDDSTPYLKLTGAADGRPFTITTDASNGSLGDVAISTTTSAFAGSNEKQTVTLPAGVTGGTFTLTFDSQETGNIAYNASAATVQTALEALSNIDSGDVEVSGAAGGPWTIEFKATYVNTDVPLLLMDSSSLTAGTVSIAEIAKGQAGTNEIVRVTMTYSASKPSGTPTEYAMTFGASNHIFRWIDFSDLDTAAKFKTQMETHPDINSSNVTVTLVSSAFRERVYDVEFTGSLGGFNWDITFFEASGYGIGSGATTQQDGSATGTNERQQVTLTGSPGGGTFTLTYNGQTTGNIAYNASAAMVETALEALSNITSGDVSVSGAVGNWLIDFENNLAATDVPLMTGDGANLTGGAGAISVTQSAASPVNERQTVSLSEGVTGGTFTLTYAGQESGNISYSAAASAVETALEALSNIGAVGVTGPEGGPWIVEFQGGLAATNVALMSGDGANLTGDNSQTLTISSLTTPTGPHHWSEPENWDQNSVPVNGSDVRIENTDSSILYGLGQSAVTLDSLDVRASFTGSIGLPNYNEAGFYEYLPTHLAVGATVASIGKGEGSGSSLVRLDTSSAQTAVTVHSTGGTSSTNGYAVEWVGTNASNTMVVYKGSVGVAIDAGDVAVLDSLNVSFVDSRDSDALVALGDDVTVGDIVKNGGELTIGGKSGTAIDSIQNTAGVLRIEGTDAVSQLYVEGGEVYYWTSGTLGGDTVVDTDGQLIFDGDMRDKVVTNIIIVRGDSANVIDTNEVVQILTLRFQGTTRLSDLGNDIIVTRGADVTTLNGFRTVASTVQQQEVDVTSTLQSIGDLLDDESYTHPAGKTAADIIQFDVSHATADVDVHDASNDIDGTTTTATTGVTYWPILGAAALAMRLKTASTATCLIRIWYA</sequence>
<dbReference type="Proteomes" id="UP000318878">
    <property type="component" value="Unassembled WGS sequence"/>
</dbReference>
<keyword evidence="2" id="KW-1185">Reference proteome</keyword>
<dbReference type="EMBL" id="SJPF01000005">
    <property type="protein sequence ID" value="TWT30722.1"/>
    <property type="molecule type" value="Genomic_DNA"/>
</dbReference>
<evidence type="ECO:0000313" key="2">
    <source>
        <dbReference type="Proteomes" id="UP000318878"/>
    </source>
</evidence>